<dbReference type="Gene3D" id="3.90.230.10">
    <property type="entry name" value="Creatinase/methionine aminopeptidase superfamily"/>
    <property type="match status" value="1"/>
</dbReference>
<dbReference type="InterPro" id="IPR029149">
    <property type="entry name" value="Creatin/AminoP/Spt16_N"/>
</dbReference>
<keyword evidence="2" id="KW-0378">Hydrolase</keyword>
<dbReference type="SUPFAM" id="SSF55920">
    <property type="entry name" value="Creatinase/aminopeptidase"/>
    <property type="match status" value="1"/>
</dbReference>
<name>A0A3M8P7Y0_9BACL</name>
<proteinExistence type="predicted"/>
<keyword evidence="5" id="KW-0645">Protease</keyword>
<dbReference type="Proteomes" id="UP000275473">
    <property type="component" value="Unassembled WGS sequence"/>
</dbReference>
<dbReference type="PROSITE" id="PS00491">
    <property type="entry name" value="PROLINE_PEPTIDASE"/>
    <property type="match status" value="1"/>
</dbReference>
<evidence type="ECO:0000259" key="4">
    <source>
        <dbReference type="Pfam" id="PF01321"/>
    </source>
</evidence>
<dbReference type="AlphaFoldDB" id="A0A3M8P7Y0"/>
<dbReference type="PANTHER" id="PTHR46112:SF3">
    <property type="entry name" value="AMINOPEPTIDASE YPDF"/>
    <property type="match status" value="1"/>
</dbReference>
<sequence>MSIFLQREFAFFHFKEGVVSLITKRIQNLRAELFTEGNEAALITSPENRFYFSGFKGSSGVLLITKEDAYLLTDFRYIDQAKEEAPFFTVVNHQRKAFPTVTETIEKHGVKKLGVEFGKMPIQEYKELESLNPKLQIFDSEEAIYKLRMIKDQGEIESFRKGIAMCDQAFKHSLSFIRPGMSEKELGLELEFFMRKAGADGIKENHVIASGERSSLPHGQATERIIQVGDFVKMDIGAKVNGYYTDFTRTVVVGEPTDKHVEIYNIVKKAQEVALNAIGPGKVCSELDGLARGVIAEAGYGENFGHSLGHSIGLAVHESPAMRATDDTILQPGMVITVEPGIYIPGFGGVRIEDFIVITEDGYENLTTATKELQVIPV</sequence>
<evidence type="ECO:0000313" key="5">
    <source>
        <dbReference type="EMBL" id="RNF39531.1"/>
    </source>
</evidence>
<evidence type="ECO:0000313" key="6">
    <source>
        <dbReference type="Proteomes" id="UP000275473"/>
    </source>
</evidence>
<keyword evidence="1" id="KW-0479">Metal-binding</keyword>
<dbReference type="PANTHER" id="PTHR46112">
    <property type="entry name" value="AMINOPEPTIDASE"/>
    <property type="match status" value="1"/>
</dbReference>
<protein>
    <submittedName>
        <fullName evidence="5">Aminopeptidase P family protein</fullName>
    </submittedName>
</protein>
<evidence type="ECO:0000259" key="3">
    <source>
        <dbReference type="Pfam" id="PF00557"/>
    </source>
</evidence>
<dbReference type="Gene3D" id="3.40.350.10">
    <property type="entry name" value="Creatinase/prolidase N-terminal domain"/>
    <property type="match status" value="1"/>
</dbReference>
<keyword evidence="6" id="KW-1185">Reference proteome</keyword>
<dbReference type="InterPro" id="IPR000587">
    <property type="entry name" value="Creatinase_N"/>
</dbReference>
<feature type="domain" description="Creatinase N-terminal" evidence="4">
    <location>
        <begin position="25"/>
        <end position="150"/>
    </location>
</feature>
<dbReference type="Pfam" id="PF00557">
    <property type="entry name" value="Peptidase_M24"/>
    <property type="match status" value="1"/>
</dbReference>
<dbReference type="GO" id="GO:0004177">
    <property type="term" value="F:aminopeptidase activity"/>
    <property type="evidence" value="ECO:0007669"/>
    <property type="project" value="UniProtKB-KW"/>
</dbReference>
<dbReference type="InterPro" id="IPR050659">
    <property type="entry name" value="Peptidase_M24B"/>
</dbReference>
<dbReference type="PRINTS" id="PR00599">
    <property type="entry name" value="MAPEPTIDASE"/>
</dbReference>
<dbReference type="Pfam" id="PF01321">
    <property type="entry name" value="Creatinase_N"/>
    <property type="match status" value="1"/>
</dbReference>
<accession>A0A3M8P7Y0</accession>
<dbReference type="InterPro" id="IPR001131">
    <property type="entry name" value="Peptidase_M24B_aminopep-P_CS"/>
</dbReference>
<dbReference type="GO" id="GO:0046872">
    <property type="term" value="F:metal ion binding"/>
    <property type="evidence" value="ECO:0007669"/>
    <property type="project" value="UniProtKB-KW"/>
</dbReference>
<organism evidence="5 6">
    <name type="scientific">Planococcus salinus</name>
    <dbReference type="NCBI Taxonomy" id="1848460"/>
    <lineage>
        <taxon>Bacteria</taxon>
        <taxon>Bacillati</taxon>
        <taxon>Bacillota</taxon>
        <taxon>Bacilli</taxon>
        <taxon>Bacillales</taxon>
        <taxon>Caryophanaceae</taxon>
        <taxon>Planococcus</taxon>
    </lineage>
</organism>
<dbReference type="InterPro" id="IPR001714">
    <property type="entry name" value="Pept_M24_MAP"/>
</dbReference>
<reference evidence="5 6" key="1">
    <citation type="journal article" date="2018" name="Int. J. Syst. Evol. Microbiol.">
        <title>Planococcus salinus sp. nov., a moderately halophilic bacterium isolated from a saline-alkali soil.</title>
        <authorList>
            <person name="Gan L."/>
        </authorList>
    </citation>
    <scope>NUCLEOTIDE SEQUENCE [LARGE SCALE GENOMIC DNA]</scope>
    <source>
        <strain evidence="5 6">LCB217</strain>
    </source>
</reference>
<evidence type="ECO:0000256" key="1">
    <source>
        <dbReference type="ARBA" id="ARBA00022723"/>
    </source>
</evidence>
<evidence type="ECO:0000256" key="2">
    <source>
        <dbReference type="ARBA" id="ARBA00022801"/>
    </source>
</evidence>
<gene>
    <name evidence="5" type="ORF">EEX84_08630</name>
</gene>
<feature type="domain" description="Peptidase M24" evidence="3">
    <location>
        <begin position="158"/>
        <end position="360"/>
    </location>
</feature>
<dbReference type="InterPro" id="IPR036005">
    <property type="entry name" value="Creatinase/aminopeptidase-like"/>
</dbReference>
<dbReference type="EMBL" id="RIAX01000005">
    <property type="protein sequence ID" value="RNF39531.1"/>
    <property type="molecule type" value="Genomic_DNA"/>
</dbReference>
<dbReference type="InterPro" id="IPR000994">
    <property type="entry name" value="Pept_M24"/>
</dbReference>
<dbReference type="SUPFAM" id="SSF53092">
    <property type="entry name" value="Creatinase/prolidase N-terminal domain"/>
    <property type="match status" value="1"/>
</dbReference>
<dbReference type="GO" id="GO:0008235">
    <property type="term" value="F:metalloexopeptidase activity"/>
    <property type="evidence" value="ECO:0007669"/>
    <property type="project" value="UniProtKB-ARBA"/>
</dbReference>
<comment type="caution">
    <text evidence="5">The sequence shown here is derived from an EMBL/GenBank/DDBJ whole genome shotgun (WGS) entry which is preliminary data.</text>
</comment>
<keyword evidence="5" id="KW-0031">Aminopeptidase</keyword>
<dbReference type="CDD" id="cd01092">
    <property type="entry name" value="APP-like"/>
    <property type="match status" value="1"/>
</dbReference>